<dbReference type="SUPFAM" id="SSF55347">
    <property type="entry name" value="Glyceraldehyde-3-phosphate dehydrogenase-like, C-terminal domain"/>
    <property type="match status" value="1"/>
</dbReference>
<dbReference type="SUPFAM" id="SSF51735">
    <property type="entry name" value="NAD(P)-binding Rossmann-fold domains"/>
    <property type="match status" value="1"/>
</dbReference>
<gene>
    <name evidence="4" type="ORF">GCM10009809_18840</name>
</gene>
<evidence type="ECO:0000259" key="2">
    <source>
        <dbReference type="Pfam" id="PF01408"/>
    </source>
</evidence>
<evidence type="ECO:0000313" key="5">
    <source>
        <dbReference type="Proteomes" id="UP001501138"/>
    </source>
</evidence>
<organism evidence="4 5">
    <name type="scientific">Isoptericola hypogeus</name>
    <dbReference type="NCBI Taxonomy" id="300179"/>
    <lineage>
        <taxon>Bacteria</taxon>
        <taxon>Bacillati</taxon>
        <taxon>Actinomycetota</taxon>
        <taxon>Actinomycetes</taxon>
        <taxon>Micrococcales</taxon>
        <taxon>Promicromonosporaceae</taxon>
        <taxon>Isoptericola</taxon>
    </lineage>
</organism>
<dbReference type="Gene3D" id="3.30.360.10">
    <property type="entry name" value="Dihydrodipicolinate Reductase, domain 2"/>
    <property type="match status" value="1"/>
</dbReference>
<dbReference type="EMBL" id="BAAAPM010000003">
    <property type="protein sequence ID" value="GAA1723227.1"/>
    <property type="molecule type" value="Genomic_DNA"/>
</dbReference>
<proteinExistence type="predicted"/>
<feature type="domain" description="Gfo/Idh/MocA-like oxidoreductase N-terminal" evidence="2">
    <location>
        <begin position="46"/>
        <end position="127"/>
    </location>
</feature>
<protein>
    <submittedName>
        <fullName evidence="4">Gfo/Idh/MocA family oxidoreductase</fullName>
    </submittedName>
</protein>
<dbReference type="InterPro" id="IPR051450">
    <property type="entry name" value="Gfo/Idh/MocA_Oxidoreductases"/>
</dbReference>
<dbReference type="PANTHER" id="PTHR43377">
    <property type="entry name" value="BILIVERDIN REDUCTASE A"/>
    <property type="match status" value="1"/>
</dbReference>
<dbReference type="Proteomes" id="UP001501138">
    <property type="component" value="Unassembled WGS sequence"/>
</dbReference>
<dbReference type="Pfam" id="PF01408">
    <property type="entry name" value="GFO_IDH_MocA"/>
    <property type="match status" value="1"/>
</dbReference>
<evidence type="ECO:0000313" key="4">
    <source>
        <dbReference type="EMBL" id="GAA1723227.1"/>
    </source>
</evidence>
<feature type="domain" description="GFO/IDH/MocA-like oxidoreductase" evidence="3">
    <location>
        <begin position="136"/>
        <end position="264"/>
    </location>
</feature>
<keyword evidence="1" id="KW-0520">NAD</keyword>
<dbReference type="InterPro" id="IPR000683">
    <property type="entry name" value="Gfo/Idh/MocA-like_OxRdtase_N"/>
</dbReference>
<evidence type="ECO:0000259" key="3">
    <source>
        <dbReference type="Pfam" id="PF22725"/>
    </source>
</evidence>
<name>A0ABN2JDA7_9MICO</name>
<evidence type="ECO:0000256" key="1">
    <source>
        <dbReference type="ARBA" id="ARBA00023027"/>
    </source>
</evidence>
<dbReference type="InterPro" id="IPR036291">
    <property type="entry name" value="NAD(P)-bd_dom_sf"/>
</dbReference>
<dbReference type="Gene3D" id="3.40.50.720">
    <property type="entry name" value="NAD(P)-binding Rossmann-like Domain"/>
    <property type="match status" value="1"/>
</dbReference>
<dbReference type="Pfam" id="PF22725">
    <property type="entry name" value="GFO_IDH_MocA_C3"/>
    <property type="match status" value="1"/>
</dbReference>
<dbReference type="RefSeq" id="WP_344247908.1">
    <property type="nucleotide sequence ID" value="NZ_BAAAPM010000003.1"/>
</dbReference>
<comment type="caution">
    <text evidence="4">The sequence shown here is derived from an EMBL/GenBank/DDBJ whole genome shotgun (WGS) entry which is preliminary data.</text>
</comment>
<reference evidence="4 5" key="1">
    <citation type="journal article" date="2019" name="Int. J. Syst. Evol. Microbiol.">
        <title>The Global Catalogue of Microorganisms (GCM) 10K type strain sequencing project: providing services to taxonomists for standard genome sequencing and annotation.</title>
        <authorList>
            <consortium name="The Broad Institute Genomics Platform"/>
            <consortium name="The Broad Institute Genome Sequencing Center for Infectious Disease"/>
            <person name="Wu L."/>
            <person name="Ma J."/>
        </authorList>
    </citation>
    <scope>NUCLEOTIDE SEQUENCE [LARGE SCALE GENOMIC DNA]</scope>
    <source>
        <strain evidence="4 5">JCM 15589</strain>
    </source>
</reference>
<dbReference type="PANTHER" id="PTHR43377:SF1">
    <property type="entry name" value="BILIVERDIN REDUCTASE A"/>
    <property type="match status" value="1"/>
</dbReference>
<sequence>MNGLRVAVLSFAHEHAASYISLLHDRTDVELLTADPDFATAPADELRGRGFAARHGAAYVETYEEALAWGPDAVVICAENARHRDLVLAAAEVGAHVLCEKPLATRVEDAEAMVAACDAAGVVLMTAYPVRFSPEFATLRALVESGALGVVLGGTGTNNGKLPAGRSWFTDPELSGGGALADHVVHVADLLDALLGEEAVAVRAVTNRIVHGDDPRVRAETGGLVSITYAGGAEVTVDCSWSVPDGAPTWGGLTLQVVGTGGVVEIDPFGAHVGGVVAGGAEQAWLGLGENLDALMLEHFLGCVRTGSTPGPDGRAGLRSLRVVAAAQESVAAGGAVVRLTPSSAR</sequence>
<keyword evidence="5" id="KW-1185">Reference proteome</keyword>
<accession>A0ABN2JDA7</accession>
<dbReference type="InterPro" id="IPR055170">
    <property type="entry name" value="GFO_IDH_MocA-like_dom"/>
</dbReference>